<dbReference type="RefSeq" id="WP_201936013.1">
    <property type="nucleotide sequence ID" value="NZ_JAERSG010000003.1"/>
</dbReference>
<gene>
    <name evidence="1" type="ORF">JI751_10200</name>
</gene>
<keyword evidence="2" id="KW-1185">Reference proteome</keyword>
<name>A0ABS1LBR6_9ACTN</name>
<dbReference type="Proteomes" id="UP000636918">
    <property type="component" value="Unassembled WGS sequence"/>
</dbReference>
<evidence type="ECO:0000313" key="2">
    <source>
        <dbReference type="Proteomes" id="UP000636918"/>
    </source>
</evidence>
<accession>A0ABS1LBR6</accession>
<dbReference type="EMBL" id="JAERSG010000003">
    <property type="protein sequence ID" value="MBL0747981.1"/>
    <property type="molecule type" value="Genomic_DNA"/>
</dbReference>
<evidence type="ECO:0008006" key="3">
    <source>
        <dbReference type="Google" id="ProtNLM"/>
    </source>
</evidence>
<evidence type="ECO:0000313" key="1">
    <source>
        <dbReference type="EMBL" id="MBL0747981.1"/>
    </source>
</evidence>
<sequence>MRAGVLIKLRYGAYVQAELCKDLTDVGMMRARSRAVLRTAHPTSVLSHQCSLAEYEVPLWGLELDQTHLTRTDGRPGRREAGVVHHRATLGRRWWTMRDGVPLVKPARAAIEVVTAHGPEVGLVVLCGVLHLELATIADLRAVAAEARHWPHSLNTRLVLARADARITNVAEARTWHFFHEQRVPRPEPQVEVFDDGGNLLGIVDFLWAELGVFLEFDGRIKYDQYKKPGETLADYLMREKRREEQICVAKGWTCIRITWDDLQRPVVLARRIKQALQKRVAGAEAIAGA</sequence>
<proteinExistence type="predicted"/>
<reference evidence="1 2" key="1">
    <citation type="submission" date="2021-01" db="EMBL/GenBank/DDBJ databases">
        <title>Genome seq and assembly of Nocardiodes sp. G10.</title>
        <authorList>
            <person name="Chhetri G."/>
        </authorList>
    </citation>
    <scope>NUCLEOTIDE SEQUENCE [LARGE SCALE GENOMIC DNA]</scope>
    <source>
        <strain evidence="1 2">G10</strain>
    </source>
</reference>
<protein>
    <recommendedName>
        <fullName evidence="3">Type IV toxin-antitoxin system AbiEi family antitoxin domain-containing protein</fullName>
    </recommendedName>
</protein>
<organism evidence="1 2">
    <name type="scientific">Nocardioides baculatus</name>
    <dbReference type="NCBI Taxonomy" id="2801337"/>
    <lineage>
        <taxon>Bacteria</taxon>
        <taxon>Bacillati</taxon>
        <taxon>Actinomycetota</taxon>
        <taxon>Actinomycetes</taxon>
        <taxon>Propionibacteriales</taxon>
        <taxon>Nocardioidaceae</taxon>
        <taxon>Nocardioides</taxon>
    </lineage>
</organism>
<comment type="caution">
    <text evidence="1">The sequence shown here is derived from an EMBL/GenBank/DDBJ whole genome shotgun (WGS) entry which is preliminary data.</text>
</comment>